<gene>
    <name evidence="8" type="ORF">CA13_35450</name>
</gene>
<evidence type="ECO:0000256" key="5">
    <source>
        <dbReference type="RuleBase" id="RU000590"/>
    </source>
</evidence>
<dbReference type="Gene3D" id="3.40.350.10">
    <property type="entry name" value="Creatinase/prolidase N-terminal domain"/>
    <property type="match status" value="1"/>
</dbReference>
<evidence type="ECO:0000256" key="1">
    <source>
        <dbReference type="ARBA" id="ARBA00022670"/>
    </source>
</evidence>
<dbReference type="InterPro" id="IPR001131">
    <property type="entry name" value="Peptidase_M24B_aminopep-P_CS"/>
</dbReference>
<dbReference type="Gene3D" id="3.90.230.10">
    <property type="entry name" value="Creatinase/methionine aminopeptidase superfamily"/>
    <property type="match status" value="1"/>
</dbReference>
<dbReference type="InterPro" id="IPR000994">
    <property type="entry name" value="Pept_M24"/>
</dbReference>
<organism evidence="8 9">
    <name type="scientific">Novipirellula herctigrandis</name>
    <dbReference type="NCBI Taxonomy" id="2527986"/>
    <lineage>
        <taxon>Bacteria</taxon>
        <taxon>Pseudomonadati</taxon>
        <taxon>Planctomycetota</taxon>
        <taxon>Planctomycetia</taxon>
        <taxon>Pirellulales</taxon>
        <taxon>Pirellulaceae</taxon>
        <taxon>Novipirellula</taxon>
    </lineage>
</organism>
<dbReference type="PROSITE" id="PS00491">
    <property type="entry name" value="PROLINE_PEPTIDASE"/>
    <property type="match status" value="1"/>
</dbReference>
<dbReference type="AlphaFoldDB" id="A0A5C5Z4E7"/>
<dbReference type="InterPro" id="IPR036005">
    <property type="entry name" value="Creatinase/aminopeptidase-like"/>
</dbReference>
<dbReference type="SUPFAM" id="SSF53092">
    <property type="entry name" value="Creatinase/prolidase N-terminal domain"/>
    <property type="match status" value="1"/>
</dbReference>
<evidence type="ECO:0000259" key="7">
    <source>
        <dbReference type="Pfam" id="PF01321"/>
    </source>
</evidence>
<dbReference type="EC" id="3.4.-.-" evidence="8"/>
<dbReference type="GO" id="GO:0046872">
    <property type="term" value="F:metal ion binding"/>
    <property type="evidence" value="ECO:0007669"/>
    <property type="project" value="UniProtKB-KW"/>
</dbReference>
<evidence type="ECO:0000259" key="6">
    <source>
        <dbReference type="Pfam" id="PF00557"/>
    </source>
</evidence>
<dbReference type="Pfam" id="PF01321">
    <property type="entry name" value="Creatinase_N"/>
    <property type="match status" value="1"/>
</dbReference>
<keyword evidence="3 8" id="KW-0378">Hydrolase</keyword>
<dbReference type="SUPFAM" id="SSF55920">
    <property type="entry name" value="Creatinase/aminopeptidase"/>
    <property type="match status" value="1"/>
</dbReference>
<feature type="domain" description="Creatinase N-terminal" evidence="7">
    <location>
        <begin position="4"/>
        <end position="131"/>
    </location>
</feature>
<keyword evidence="2 5" id="KW-0479">Metal-binding</keyword>
<dbReference type="PANTHER" id="PTHR46112">
    <property type="entry name" value="AMINOPEPTIDASE"/>
    <property type="match status" value="1"/>
</dbReference>
<evidence type="ECO:0000313" key="8">
    <source>
        <dbReference type="EMBL" id="TWT82085.1"/>
    </source>
</evidence>
<dbReference type="PANTHER" id="PTHR46112:SF3">
    <property type="entry name" value="AMINOPEPTIDASE YPDF"/>
    <property type="match status" value="1"/>
</dbReference>
<dbReference type="InterPro" id="IPR029149">
    <property type="entry name" value="Creatin/AminoP/Spt16_N"/>
</dbReference>
<dbReference type="InterPro" id="IPR000587">
    <property type="entry name" value="Creatinase_N"/>
</dbReference>
<dbReference type="RefSeq" id="WP_146398361.1">
    <property type="nucleotide sequence ID" value="NZ_SJPJ01000001.1"/>
</dbReference>
<evidence type="ECO:0000256" key="4">
    <source>
        <dbReference type="ARBA" id="ARBA00023049"/>
    </source>
</evidence>
<evidence type="ECO:0000256" key="2">
    <source>
        <dbReference type="ARBA" id="ARBA00022723"/>
    </source>
</evidence>
<dbReference type="GO" id="GO:0008237">
    <property type="term" value="F:metallopeptidase activity"/>
    <property type="evidence" value="ECO:0007669"/>
    <property type="project" value="UniProtKB-KW"/>
</dbReference>
<evidence type="ECO:0000256" key="3">
    <source>
        <dbReference type="ARBA" id="ARBA00022801"/>
    </source>
</evidence>
<protein>
    <submittedName>
        <fullName evidence="8">Putative peptidase</fullName>
        <ecNumber evidence="8">3.4.-.-</ecNumber>
    </submittedName>
</protein>
<keyword evidence="1" id="KW-0645">Protease</keyword>
<proteinExistence type="inferred from homology"/>
<name>A0A5C5Z4E7_9BACT</name>
<sequence>MSTRIDRLRPVLDSLEIDALLVTDEINVRYLSGFTGDSSYLLISDLRTQMLSDGRYAIQLASECPGMETAIRPPSQMILDLVQDVLCNSTYKRIGIEAGQMTLGQYRQLCHKCPDVHWVETQSVVESLRMVKDSEEIATIRKAVSIAERAFQSLIPMLSPKWSERAIAHELEAKMRFLGADAASFKPIVAFDAAGALPHYHPAEVFFPASGTVLIDWGANFEGYASDLTRTMTIGPISDTFKRAYQAVLEAQLAAIEAMKPGAHGKEIDRIARESLGKSGYGHLFNHGLGHGIGLQIHESPRMSASCEQTLTPGMIITVEPGVYLKDEFGIRIEDDILVTESGCEVLSGLPKGLDDCRLVL</sequence>
<keyword evidence="4" id="KW-0482">Metalloprotease</keyword>
<comment type="caution">
    <text evidence="8">The sequence shown here is derived from an EMBL/GenBank/DDBJ whole genome shotgun (WGS) entry which is preliminary data.</text>
</comment>
<evidence type="ECO:0000313" key="9">
    <source>
        <dbReference type="Proteomes" id="UP000315010"/>
    </source>
</evidence>
<keyword evidence="9" id="KW-1185">Reference proteome</keyword>
<dbReference type="InterPro" id="IPR050659">
    <property type="entry name" value="Peptidase_M24B"/>
</dbReference>
<dbReference type="CDD" id="cd01092">
    <property type="entry name" value="APP-like"/>
    <property type="match status" value="1"/>
</dbReference>
<accession>A0A5C5Z4E7</accession>
<dbReference type="EMBL" id="SJPJ01000001">
    <property type="protein sequence ID" value="TWT82085.1"/>
    <property type="molecule type" value="Genomic_DNA"/>
</dbReference>
<dbReference type="Pfam" id="PF00557">
    <property type="entry name" value="Peptidase_M24"/>
    <property type="match status" value="1"/>
</dbReference>
<comment type="similarity">
    <text evidence="5">Belongs to the peptidase M24B family.</text>
</comment>
<feature type="domain" description="Peptidase M24" evidence="6">
    <location>
        <begin position="139"/>
        <end position="341"/>
    </location>
</feature>
<reference evidence="8 9" key="1">
    <citation type="submission" date="2019-02" db="EMBL/GenBank/DDBJ databases">
        <title>Deep-cultivation of Planctomycetes and their phenomic and genomic characterization uncovers novel biology.</title>
        <authorList>
            <person name="Wiegand S."/>
            <person name="Jogler M."/>
            <person name="Boedeker C."/>
            <person name="Pinto D."/>
            <person name="Vollmers J."/>
            <person name="Rivas-Marin E."/>
            <person name="Kohn T."/>
            <person name="Peeters S.H."/>
            <person name="Heuer A."/>
            <person name="Rast P."/>
            <person name="Oberbeckmann S."/>
            <person name="Bunk B."/>
            <person name="Jeske O."/>
            <person name="Meyerdierks A."/>
            <person name="Storesund J.E."/>
            <person name="Kallscheuer N."/>
            <person name="Luecker S."/>
            <person name="Lage O.M."/>
            <person name="Pohl T."/>
            <person name="Merkel B.J."/>
            <person name="Hornburger P."/>
            <person name="Mueller R.-W."/>
            <person name="Bruemmer F."/>
            <person name="Labrenz M."/>
            <person name="Spormann A.M."/>
            <person name="Op Den Camp H."/>
            <person name="Overmann J."/>
            <person name="Amann R."/>
            <person name="Jetten M.S.M."/>
            <person name="Mascher T."/>
            <person name="Medema M.H."/>
            <person name="Devos D.P."/>
            <person name="Kaster A.-K."/>
            <person name="Ovreas L."/>
            <person name="Rohde M."/>
            <person name="Galperin M.Y."/>
            <person name="Jogler C."/>
        </authorList>
    </citation>
    <scope>NUCLEOTIDE SEQUENCE [LARGE SCALE GENOMIC DNA]</scope>
    <source>
        <strain evidence="8 9">CA13</strain>
    </source>
</reference>
<dbReference type="GO" id="GO:0006508">
    <property type="term" value="P:proteolysis"/>
    <property type="evidence" value="ECO:0007669"/>
    <property type="project" value="UniProtKB-KW"/>
</dbReference>
<dbReference type="Proteomes" id="UP000315010">
    <property type="component" value="Unassembled WGS sequence"/>
</dbReference>
<dbReference type="OrthoDB" id="9806388at2"/>